<dbReference type="InterPro" id="IPR047641">
    <property type="entry name" value="ABC_transpr_MalK/UgpC-like"/>
</dbReference>
<organism evidence="4">
    <name type="scientific">bioreactor metagenome</name>
    <dbReference type="NCBI Taxonomy" id="1076179"/>
    <lineage>
        <taxon>unclassified sequences</taxon>
        <taxon>metagenomes</taxon>
        <taxon>ecological metagenomes</taxon>
    </lineage>
</organism>
<dbReference type="Gene3D" id="2.40.50.100">
    <property type="match status" value="1"/>
</dbReference>
<name>A0A645GQN4_9ZZZZ</name>
<proteinExistence type="predicted"/>
<accession>A0A645GQN4</accession>
<evidence type="ECO:0000313" key="4">
    <source>
        <dbReference type="EMBL" id="MPN29197.1"/>
    </source>
</evidence>
<keyword evidence="3" id="KW-0472">Membrane</keyword>
<dbReference type="EMBL" id="VSSQ01079770">
    <property type="protein sequence ID" value="MPN29197.1"/>
    <property type="molecule type" value="Genomic_DNA"/>
</dbReference>
<dbReference type="SUPFAM" id="SSF50331">
    <property type="entry name" value="MOP-like"/>
    <property type="match status" value="1"/>
</dbReference>
<dbReference type="InterPro" id="IPR012340">
    <property type="entry name" value="NA-bd_OB-fold"/>
</dbReference>
<dbReference type="InterPro" id="IPR008995">
    <property type="entry name" value="Mo/tungstate-bd_C_term_dom"/>
</dbReference>
<keyword evidence="1" id="KW-1003">Cell membrane</keyword>
<keyword evidence="2" id="KW-1278">Translocase</keyword>
<dbReference type="PANTHER" id="PTHR43875:SF15">
    <property type="entry name" value="TREHALOSE IMPORT ATP-BINDING PROTEIN SUGC"/>
    <property type="match status" value="1"/>
</dbReference>
<evidence type="ECO:0008006" key="5">
    <source>
        <dbReference type="Google" id="ProtNLM"/>
    </source>
</evidence>
<reference evidence="4" key="1">
    <citation type="submission" date="2019-08" db="EMBL/GenBank/DDBJ databases">
        <authorList>
            <person name="Kucharzyk K."/>
            <person name="Murdoch R.W."/>
            <person name="Higgins S."/>
            <person name="Loffler F."/>
        </authorList>
    </citation>
    <scope>NUCLEOTIDE SEQUENCE</scope>
</reference>
<evidence type="ECO:0000256" key="1">
    <source>
        <dbReference type="ARBA" id="ARBA00022475"/>
    </source>
</evidence>
<dbReference type="AlphaFoldDB" id="A0A645GQN4"/>
<dbReference type="PANTHER" id="PTHR43875">
    <property type="entry name" value="MALTODEXTRIN IMPORT ATP-BINDING PROTEIN MSMX"/>
    <property type="match status" value="1"/>
</dbReference>
<dbReference type="GO" id="GO:0055052">
    <property type="term" value="C:ATP-binding cassette (ABC) transporter complex, substrate-binding subunit-containing"/>
    <property type="evidence" value="ECO:0007669"/>
    <property type="project" value="TreeGrafter"/>
</dbReference>
<dbReference type="Gene3D" id="2.40.50.140">
    <property type="entry name" value="Nucleic acid-binding proteins"/>
    <property type="match status" value="1"/>
</dbReference>
<comment type="caution">
    <text evidence="4">The sequence shown here is derived from an EMBL/GenBank/DDBJ whole genome shotgun (WGS) entry which is preliminary data.</text>
</comment>
<evidence type="ECO:0000256" key="3">
    <source>
        <dbReference type="ARBA" id="ARBA00023136"/>
    </source>
</evidence>
<gene>
    <name evidence="4" type="ORF">SDC9_176648</name>
</gene>
<dbReference type="GO" id="GO:0016887">
    <property type="term" value="F:ATP hydrolysis activity"/>
    <property type="evidence" value="ECO:0007669"/>
    <property type="project" value="InterPro"/>
</dbReference>
<sequence length="118" mass="13641">MNVVEAVLNGNKLIVGEQKVRVPDQWMERIGSRTKIWFGIRPEHVVLKNEPADAKVRITYVENHGDKKSIAFQLEDNLMMATTGAHFETSGEMYLDFQWDKLHFFDVETTENIGYPEV</sequence>
<protein>
    <recommendedName>
        <fullName evidence="5">Transport-associated OB type 2 domain-containing protein</fullName>
    </recommendedName>
</protein>
<evidence type="ECO:0000256" key="2">
    <source>
        <dbReference type="ARBA" id="ARBA00022967"/>
    </source>
</evidence>